<keyword evidence="5" id="KW-0067">ATP-binding</keyword>
<evidence type="ECO:0000256" key="1">
    <source>
        <dbReference type="ARBA" id="ARBA00006432"/>
    </source>
</evidence>
<dbReference type="NCBIfam" id="TIGR02188">
    <property type="entry name" value="Ac_CoA_lig_AcsA"/>
    <property type="match status" value="1"/>
</dbReference>
<keyword evidence="12" id="KW-1185">Reference proteome</keyword>
<dbReference type="InterPro" id="IPR011904">
    <property type="entry name" value="Ac_CoA_lig"/>
</dbReference>
<dbReference type="InterPro" id="IPR020845">
    <property type="entry name" value="AMP-binding_CS"/>
</dbReference>
<evidence type="ECO:0000313" key="12">
    <source>
        <dbReference type="Proteomes" id="UP000184196"/>
    </source>
</evidence>
<accession>A0A1M5D4B9</accession>
<evidence type="ECO:0000259" key="8">
    <source>
        <dbReference type="Pfam" id="PF00501"/>
    </source>
</evidence>
<dbReference type="InterPro" id="IPR032387">
    <property type="entry name" value="ACAS_N"/>
</dbReference>
<dbReference type="FunFam" id="3.40.50.12780:FF:000001">
    <property type="entry name" value="Acetyl-coenzyme A synthetase"/>
    <property type="match status" value="1"/>
</dbReference>
<dbReference type="SUPFAM" id="SSF56801">
    <property type="entry name" value="Acetyl-CoA synthetase-like"/>
    <property type="match status" value="1"/>
</dbReference>
<dbReference type="GO" id="GO:0005829">
    <property type="term" value="C:cytosol"/>
    <property type="evidence" value="ECO:0007669"/>
    <property type="project" value="TreeGrafter"/>
</dbReference>
<dbReference type="EMBL" id="FQUW01000044">
    <property type="protein sequence ID" value="SHF61727.1"/>
    <property type="molecule type" value="Genomic_DNA"/>
</dbReference>
<dbReference type="EC" id="6.2.1.1" evidence="2 7"/>
<gene>
    <name evidence="11" type="ORF">SAMN02745218_02717</name>
</gene>
<evidence type="ECO:0000256" key="3">
    <source>
        <dbReference type="ARBA" id="ARBA00022598"/>
    </source>
</evidence>
<dbReference type="Gene3D" id="3.30.300.30">
    <property type="match status" value="1"/>
</dbReference>
<feature type="domain" description="AMP-dependent synthetase/ligase" evidence="8">
    <location>
        <begin position="97"/>
        <end position="479"/>
    </location>
</feature>
<feature type="domain" description="Acetyl-coenzyme A synthetase N-terminal" evidence="10">
    <location>
        <begin position="38"/>
        <end position="89"/>
    </location>
</feature>
<dbReference type="GO" id="GO:0019427">
    <property type="term" value="P:acetyl-CoA biosynthetic process from acetate"/>
    <property type="evidence" value="ECO:0007669"/>
    <property type="project" value="UniProtKB-UniRule"/>
</dbReference>
<keyword evidence="3" id="KW-0436">Ligase</keyword>
<dbReference type="NCBIfam" id="NF001208">
    <property type="entry name" value="PRK00174.1"/>
    <property type="match status" value="1"/>
</dbReference>
<protein>
    <recommendedName>
        <fullName evidence="2 7">Acetate--CoA ligase</fullName>
        <ecNumber evidence="2 7">6.2.1.1</ecNumber>
    </recommendedName>
</protein>
<reference evidence="12" key="1">
    <citation type="submission" date="2016-11" db="EMBL/GenBank/DDBJ databases">
        <authorList>
            <person name="Varghese N."/>
            <person name="Submissions S."/>
        </authorList>
    </citation>
    <scope>NUCLEOTIDE SEQUENCE [LARGE SCALE GENOMIC DNA]</scope>
    <source>
        <strain evidence="12">DSM 11792</strain>
    </source>
</reference>
<evidence type="ECO:0000259" key="10">
    <source>
        <dbReference type="Pfam" id="PF16177"/>
    </source>
</evidence>
<evidence type="ECO:0000256" key="4">
    <source>
        <dbReference type="ARBA" id="ARBA00022741"/>
    </source>
</evidence>
<dbReference type="Pfam" id="PF13193">
    <property type="entry name" value="AMP-binding_C"/>
    <property type="match status" value="1"/>
</dbReference>
<name>A0A1M5D4B9_9FIRM</name>
<dbReference type="Pfam" id="PF16177">
    <property type="entry name" value="ACAS_N"/>
    <property type="match status" value="1"/>
</dbReference>
<dbReference type="PANTHER" id="PTHR24095:SF14">
    <property type="entry name" value="ACETYL-COENZYME A SYNTHETASE 1"/>
    <property type="match status" value="1"/>
</dbReference>
<feature type="domain" description="AMP-binding enzyme C-terminal" evidence="9">
    <location>
        <begin position="538"/>
        <end position="616"/>
    </location>
</feature>
<evidence type="ECO:0000256" key="6">
    <source>
        <dbReference type="ARBA" id="ARBA00022990"/>
    </source>
</evidence>
<dbReference type="Pfam" id="PF00501">
    <property type="entry name" value="AMP-binding"/>
    <property type="match status" value="1"/>
</dbReference>
<dbReference type="InterPro" id="IPR025110">
    <property type="entry name" value="AMP-bd_C"/>
</dbReference>
<evidence type="ECO:0000256" key="5">
    <source>
        <dbReference type="ARBA" id="ARBA00022840"/>
    </source>
</evidence>
<keyword evidence="4" id="KW-0547">Nucleotide-binding</keyword>
<evidence type="ECO:0000259" key="9">
    <source>
        <dbReference type="Pfam" id="PF13193"/>
    </source>
</evidence>
<proteinExistence type="inferred from homology"/>
<keyword evidence="6" id="KW-0007">Acetylation</keyword>
<evidence type="ECO:0000256" key="7">
    <source>
        <dbReference type="NCBIfam" id="TIGR02188"/>
    </source>
</evidence>
<dbReference type="Gene3D" id="3.40.50.12780">
    <property type="entry name" value="N-terminal domain of ligase-like"/>
    <property type="match status" value="1"/>
</dbReference>
<dbReference type="GO" id="GO:0016208">
    <property type="term" value="F:AMP binding"/>
    <property type="evidence" value="ECO:0007669"/>
    <property type="project" value="InterPro"/>
</dbReference>
<dbReference type="InterPro" id="IPR000873">
    <property type="entry name" value="AMP-dep_synth/lig_dom"/>
</dbReference>
<comment type="similarity">
    <text evidence="1">Belongs to the ATP-dependent AMP-binding enzyme family.</text>
</comment>
<dbReference type="GO" id="GO:0003987">
    <property type="term" value="F:acetate-CoA ligase activity"/>
    <property type="evidence" value="ECO:0007669"/>
    <property type="project" value="UniProtKB-UniRule"/>
</dbReference>
<dbReference type="GO" id="GO:0005524">
    <property type="term" value="F:ATP binding"/>
    <property type="evidence" value="ECO:0007669"/>
    <property type="project" value="UniProtKB-KW"/>
</dbReference>
<evidence type="ECO:0000256" key="2">
    <source>
        <dbReference type="ARBA" id="ARBA00013275"/>
    </source>
</evidence>
<dbReference type="AlphaFoldDB" id="A0A1M5D4B9"/>
<dbReference type="InterPro" id="IPR042099">
    <property type="entry name" value="ANL_N_sf"/>
</dbReference>
<evidence type="ECO:0000313" key="11">
    <source>
        <dbReference type="EMBL" id="SHF61727.1"/>
    </source>
</evidence>
<dbReference type="PANTHER" id="PTHR24095">
    <property type="entry name" value="ACETYL-COENZYME A SYNTHETASE"/>
    <property type="match status" value="1"/>
</dbReference>
<dbReference type="InterPro" id="IPR045851">
    <property type="entry name" value="AMP-bd_C_sf"/>
</dbReference>
<dbReference type="PROSITE" id="PS00455">
    <property type="entry name" value="AMP_BINDING"/>
    <property type="match status" value="1"/>
</dbReference>
<organism evidence="11 12">
    <name type="scientific">Desulfofundulus australicus DSM 11792</name>
    <dbReference type="NCBI Taxonomy" id="1121425"/>
    <lineage>
        <taxon>Bacteria</taxon>
        <taxon>Bacillati</taxon>
        <taxon>Bacillota</taxon>
        <taxon>Clostridia</taxon>
        <taxon>Eubacteriales</taxon>
        <taxon>Peptococcaceae</taxon>
        <taxon>Desulfofundulus</taxon>
    </lineage>
</organism>
<dbReference type="Proteomes" id="UP000184196">
    <property type="component" value="Unassembled WGS sequence"/>
</dbReference>
<sequence length="658" mass="74597">MVIEVRPEELKMIKESKLYYPEPGKVKESVLGSVDAFNELLRKSWEEPEKFWADVASELYWIKPWEKVMEGEMPHFKFFVGGVTNPCYNLIDRHLEKGADNKLALIWEGEDYQSKFYTYRMLHSEVCKFANILKSFGLQKGDRVAIFLPNLAETVIAVLACYRLGVLFNTIFSGFSVRALRDRLINYEPQLVVTADGGYRRGREIPLKPKVDEVIEDMQSIRAVVVVKRTGSEVYMKEGRDYWWHELMAGVSRQCPPEPMEANEPGLVFYTSGTTGKPKGIVHSSVAFVVNNYVYAKFHMDHHPHDMFWCTADIGWLTMHIWGIAGALSNGVTTLFYEGALDYPRPDRFYQIIDRYRVNKLFTAPTAIRMLMRYGESWMEPYDLSCLDVLSLVGEPFNPEAWHWAYEKLGRKRIYINNTWGQTETAGCPLAGAAWLTPMKPGSCGIQFLGAQLDVVDEEGKPVPPETPGNLIIKRPIPMMVRTLWREPERYIQEYFSQVEGCYYTHDAAIKDKDGHFWVTGRIDDVFNVAGHRLSTMEMESAIIECEGVAEAAVIGVPDPIKGLIPVAFVTLREGYQPGPEMEQAIKNKVIENIGKIAVPGAIYFTPVMPKTPSGKIMRRLLKEIMVSGEIKGDITGLEDIGAVEQIKSIVAARKAGK</sequence>